<name>B9M1J5_GEODF</name>
<proteinExistence type="predicted"/>
<evidence type="ECO:0000313" key="1">
    <source>
        <dbReference type="EMBL" id="ACM21077.1"/>
    </source>
</evidence>
<dbReference type="Proteomes" id="UP000007721">
    <property type="component" value="Chromosome"/>
</dbReference>
<keyword evidence="2" id="KW-1185">Reference proteome</keyword>
<dbReference type="HOGENOM" id="CLU_3365180_0_0_7"/>
<dbReference type="STRING" id="316067.Geob_2728"/>
<dbReference type="EMBL" id="CP001390">
    <property type="protein sequence ID" value="ACM21077.1"/>
    <property type="molecule type" value="Genomic_DNA"/>
</dbReference>
<reference evidence="1 2" key="1">
    <citation type="submission" date="2009-01" db="EMBL/GenBank/DDBJ databases">
        <title>Complete sequence of Geobacter sp. FRC-32.</title>
        <authorList>
            <consortium name="US DOE Joint Genome Institute"/>
            <person name="Lucas S."/>
            <person name="Copeland A."/>
            <person name="Lapidus A."/>
            <person name="Glavina del Rio T."/>
            <person name="Dalin E."/>
            <person name="Tice H."/>
            <person name="Bruce D."/>
            <person name="Goodwin L."/>
            <person name="Pitluck S."/>
            <person name="Saunders E."/>
            <person name="Brettin T."/>
            <person name="Detter J.C."/>
            <person name="Han C."/>
            <person name="Larimer F."/>
            <person name="Land M."/>
            <person name="Hauser L."/>
            <person name="Kyrpides N."/>
            <person name="Ovchinnikova G."/>
            <person name="Kostka J."/>
            <person name="Richardson P."/>
        </authorList>
    </citation>
    <scope>NUCLEOTIDE SEQUENCE [LARGE SCALE GENOMIC DNA]</scope>
    <source>
        <strain evidence="2">DSM 22248 / JCM 15807 / FRC-32</strain>
    </source>
</reference>
<accession>B9M1J5</accession>
<organism evidence="1 2">
    <name type="scientific">Geotalea daltonii (strain DSM 22248 / JCM 15807 / FRC-32)</name>
    <name type="common">Geobacter daltonii</name>
    <dbReference type="NCBI Taxonomy" id="316067"/>
    <lineage>
        <taxon>Bacteria</taxon>
        <taxon>Pseudomonadati</taxon>
        <taxon>Thermodesulfobacteriota</taxon>
        <taxon>Desulfuromonadia</taxon>
        <taxon>Geobacterales</taxon>
        <taxon>Geobacteraceae</taxon>
        <taxon>Geotalea</taxon>
    </lineage>
</organism>
<dbReference type="KEGG" id="geo:Geob_2728"/>
<evidence type="ECO:0000313" key="2">
    <source>
        <dbReference type="Proteomes" id="UP000007721"/>
    </source>
</evidence>
<dbReference type="AlphaFoldDB" id="B9M1J5"/>
<gene>
    <name evidence="1" type="ordered locus">Geob_2728</name>
</gene>
<protein>
    <submittedName>
        <fullName evidence="1">Uncharacterized protein</fullName>
    </submittedName>
</protein>
<sequence>MICYLRGEIQKKIGDRLVFNVTDRKPACPLILFLL</sequence>